<keyword evidence="3" id="KW-1185">Reference proteome</keyword>
<evidence type="ECO:0000313" key="2">
    <source>
        <dbReference type="EMBL" id="MFC4355245.1"/>
    </source>
</evidence>
<dbReference type="Gene3D" id="2.40.10.220">
    <property type="entry name" value="predicted glycosyltransferase like domains"/>
    <property type="match status" value="1"/>
</dbReference>
<dbReference type="InterPro" id="IPR009875">
    <property type="entry name" value="PilZ_domain"/>
</dbReference>
<accession>A0ABV8UWB0</accession>
<dbReference type="SUPFAM" id="SSF141371">
    <property type="entry name" value="PilZ domain-like"/>
    <property type="match status" value="1"/>
</dbReference>
<dbReference type="Pfam" id="PF07238">
    <property type="entry name" value="PilZ"/>
    <property type="match status" value="1"/>
</dbReference>
<dbReference type="Proteomes" id="UP001595733">
    <property type="component" value="Unassembled WGS sequence"/>
</dbReference>
<dbReference type="RefSeq" id="WP_378141653.1">
    <property type="nucleotide sequence ID" value="NZ_JBHSEF010000022.1"/>
</dbReference>
<evidence type="ECO:0000313" key="3">
    <source>
        <dbReference type="Proteomes" id="UP001595733"/>
    </source>
</evidence>
<reference evidence="3" key="1">
    <citation type="journal article" date="2019" name="Int. J. Syst. Evol. Microbiol.">
        <title>The Global Catalogue of Microorganisms (GCM) 10K type strain sequencing project: providing services to taxonomists for standard genome sequencing and annotation.</title>
        <authorList>
            <consortium name="The Broad Institute Genomics Platform"/>
            <consortium name="The Broad Institute Genome Sequencing Center for Infectious Disease"/>
            <person name="Wu L."/>
            <person name="Ma J."/>
        </authorList>
    </citation>
    <scope>NUCLEOTIDE SEQUENCE [LARGE SCALE GENOMIC DNA]</scope>
    <source>
        <strain evidence="3">CCUG 50353</strain>
    </source>
</reference>
<organism evidence="2 3">
    <name type="scientific">Chryseomicrobium palamuruense</name>
    <dbReference type="NCBI Taxonomy" id="682973"/>
    <lineage>
        <taxon>Bacteria</taxon>
        <taxon>Bacillati</taxon>
        <taxon>Bacillota</taxon>
        <taxon>Bacilli</taxon>
        <taxon>Bacillales</taxon>
        <taxon>Caryophanaceae</taxon>
        <taxon>Chryseomicrobium</taxon>
    </lineage>
</organism>
<proteinExistence type="predicted"/>
<feature type="domain" description="PilZ" evidence="1">
    <location>
        <begin position="6"/>
        <end position="99"/>
    </location>
</feature>
<evidence type="ECO:0000259" key="1">
    <source>
        <dbReference type="Pfam" id="PF07238"/>
    </source>
</evidence>
<gene>
    <name evidence="2" type="ORF">ACFO0S_09325</name>
</gene>
<name>A0ABV8UWB0_9BACL</name>
<dbReference type="EMBL" id="JBHSEF010000022">
    <property type="protein sequence ID" value="MFC4355245.1"/>
    <property type="molecule type" value="Genomic_DNA"/>
</dbReference>
<protein>
    <submittedName>
        <fullName evidence="2">PilZ domain-containing protein</fullName>
    </submittedName>
</protein>
<sequence>MTTEDRRELFRVDFKENVFGKMSIAGYDVEIVKFINISSMGALIETDTDIRAKTKMELRFSINGVPFLVEGTIVRKVVFPDYNHYGIVFKEDRTQFQQLFRELNSYKIRKAKPHLVDED</sequence>
<comment type="caution">
    <text evidence="2">The sequence shown here is derived from an EMBL/GenBank/DDBJ whole genome shotgun (WGS) entry which is preliminary data.</text>
</comment>